<accession>A0ABX5FNT6</accession>
<keyword evidence="2" id="KW-1185">Reference proteome</keyword>
<dbReference type="GeneID" id="95752070"/>
<gene>
    <name evidence="1" type="ORF">C7R92_18410</name>
</gene>
<dbReference type="EMBL" id="PXZO01000037">
    <property type="protein sequence ID" value="PSK08044.1"/>
    <property type="molecule type" value="Genomic_DNA"/>
</dbReference>
<evidence type="ECO:0000313" key="1">
    <source>
        <dbReference type="EMBL" id="PSK08044.1"/>
    </source>
</evidence>
<proteinExistence type="predicted"/>
<reference evidence="1 2" key="1">
    <citation type="submission" date="2018-03" db="EMBL/GenBank/DDBJ databases">
        <title>Brevisbacillus phylogenomics.</title>
        <authorList>
            <person name="Dunlap C."/>
        </authorList>
    </citation>
    <scope>NUCLEOTIDE SEQUENCE [LARGE SCALE GENOMIC DNA]</scope>
    <source>
        <strain evidence="1 2">NRRL B-41110</strain>
    </source>
</reference>
<sequence>MQVGHRPVKKNTDKLDLYLNALIAALPDTMDDDKALERTIFYGVKYFGRAGENTTLEDMERRFHITEAIMAYISLVTPRRFTSIFPITKEYDGNRRGTKDYFYTVDKIAELGWDKPIGETSETVFDFLWDYHNWDITFFLVEFMSLMSDMRRAQGQPGIMEQWAAENGIQTYTLHTTLDGDQFVMDSKGRTKPVREKRPKHLKLVVPKRGKVK</sequence>
<organism evidence="1 2">
    <name type="scientific">Brevibacillus porteri</name>
    <dbReference type="NCBI Taxonomy" id="2126350"/>
    <lineage>
        <taxon>Bacteria</taxon>
        <taxon>Bacillati</taxon>
        <taxon>Bacillota</taxon>
        <taxon>Bacilli</taxon>
        <taxon>Bacillales</taxon>
        <taxon>Paenibacillaceae</taxon>
        <taxon>Brevibacillus</taxon>
    </lineage>
</organism>
<comment type="caution">
    <text evidence="1">The sequence shown here is derived from an EMBL/GenBank/DDBJ whole genome shotgun (WGS) entry which is preliminary data.</text>
</comment>
<dbReference type="RefSeq" id="WP_106835252.1">
    <property type="nucleotide sequence ID" value="NZ_JARMEW010000033.1"/>
</dbReference>
<dbReference type="Proteomes" id="UP000241645">
    <property type="component" value="Unassembled WGS sequence"/>
</dbReference>
<protein>
    <submittedName>
        <fullName evidence="1">Uncharacterized protein</fullName>
    </submittedName>
</protein>
<name>A0ABX5FNT6_9BACL</name>
<evidence type="ECO:0000313" key="2">
    <source>
        <dbReference type="Proteomes" id="UP000241645"/>
    </source>
</evidence>